<feature type="domain" description="HTH lacI-type" evidence="4">
    <location>
        <begin position="3"/>
        <end position="56"/>
    </location>
</feature>
<dbReference type="Proteomes" id="UP000276770">
    <property type="component" value="Unassembled WGS sequence"/>
</dbReference>
<dbReference type="RefSeq" id="WP_121679349.1">
    <property type="nucleotide sequence ID" value="NZ_RCVZ01000002.1"/>
</dbReference>
<evidence type="ECO:0000256" key="2">
    <source>
        <dbReference type="ARBA" id="ARBA00023125"/>
    </source>
</evidence>
<proteinExistence type="predicted"/>
<dbReference type="InterPro" id="IPR001761">
    <property type="entry name" value="Peripla_BP/Lac1_sug-bd_dom"/>
</dbReference>
<evidence type="ECO:0000259" key="4">
    <source>
        <dbReference type="PROSITE" id="PS50932"/>
    </source>
</evidence>
<dbReference type="Gene3D" id="3.40.50.2300">
    <property type="match status" value="2"/>
</dbReference>
<sequence length="323" mass="36598">MGNIREIAKEAGVSVTTASRVLNHHPYVSVEKRQAVWAAVERLNYTKNVNAVHLSNGKTNSVGVVLPFLNLPYYGEWLHGIAEEALKYGTSLQVFQTNYQKSIEIEALQKLKSRQVDGLIIASRANEWDIISSFEEEGHIIICERIDDPQVSTVYIDHYDVFKKGIRMLKDHGYDSIGVCIHRRFGTNSQERIKAYFTECEMLQVKGREEWIFTDCYTMKDGKEIFHKWQQLQERPSALIVTSDQVAAGIVSEARLKGIEVPGDLAILSSDNHPIAEIINLTSIDIPVRKLGKRSFELFIENTKGNTIIHEELDALIVKRGTV</sequence>
<dbReference type="PROSITE" id="PS00356">
    <property type="entry name" value="HTH_LACI_1"/>
    <property type="match status" value="1"/>
</dbReference>
<dbReference type="InterPro" id="IPR028082">
    <property type="entry name" value="Peripla_BP_I"/>
</dbReference>
<evidence type="ECO:0000313" key="6">
    <source>
        <dbReference type="Proteomes" id="UP000276770"/>
    </source>
</evidence>
<keyword evidence="6" id="KW-1185">Reference proteome</keyword>
<reference evidence="5 6" key="1">
    <citation type="submission" date="2018-10" db="EMBL/GenBank/DDBJ databases">
        <title>Falsibacillus sp. genome draft.</title>
        <authorList>
            <person name="Shi S."/>
        </authorList>
    </citation>
    <scope>NUCLEOTIDE SEQUENCE [LARGE SCALE GENOMIC DNA]</scope>
    <source>
        <strain evidence="5 6">GY 10110</strain>
    </source>
</reference>
<dbReference type="Pfam" id="PF00532">
    <property type="entry name" value="Peripla_BP_1"/>
    <property type="match status" value="1"/>
</dbReference>
<dbReference type="PANTHER" id="PTHR30146:SF105">
    <property type="entry name" value="CATABOLITE CONTROL PROTEIN B"/>
    <property type="match status" value="1"/>
</dbReference>
<evidence type="ECO:0000256" key="1">
    <source>
        <dbReference type="ARBA" id="ARBA00023015"/>
    </source>
</evidence>
<dbReference type="GO" id="GO:0000976">
    <property type="term" value="F:transcription cis-regulatory region binding"/>
    <property type="evidence" value="ECO:0007669"/>
    <property type="project" value="TreeGrafter"/>
</dbReference>
<comment type="caution">
    <text evidence="5">The sequence shown here is derived from an EMBL/GenBank/DDBJ whole genome shotgun (WGS) entry which is preliminary data.</text>
</comment>
<dbReference type="GO" id="GO:0003700">
    <property type="term" value="F:DNA-binding transcription factor activity"/>
    <property type="evidence" value="ECO:0007669"/>
    <property type="project" value="TreeGrafter"/>
</dbReference>
<dbReference type="OrthoDB" id="9798934at2"/>
<protein>
    <submittedName>
        <fullName evidence="5">LacI family DNA-binding transcriptional regulator</fullName>
    </submittedName>
</protein>
<keyword evidence="3" id="KW-0804">Transcription</keyword>
<organism evidence="5 6">
    <name type="scientific">Falsibacillus albus</name>
    <dbReference type="NCBI Taxonomy" id="2478915"/>
    <lineage>
        <taxon>Bacteria</taxon>
        <taxon>Bacillati</taxon>
        <taxon>Bacillota</taxon>
        <taxon>Bacilli</taxon>
        <taxon>Bacillales</taxon>
        <taxon>Bacillaceae</taxon>
        <taxon>Falsibacillus</taxon>
    </lineage>
</organism>
<dbReference type="Gene3D" id="1.10.260.40">
    <property type="entry name" value="lambda repressor-like DNA-binding domains"/>
    <property type="match status" value="1"/>
</dbReference>
<dbReference type="CDD" id="cd01392">
    <property type="entry name" value="HTH_LacI"/>
    <property type="match status" value="1"/>
</dbReference>
<dbReference type="PANTHER" id="PTHR30146">
    <property type="entry name" value="LACI-RELATED TRANSCRIPTIONAL REPRESSOR"/>
    <property type="match status" value="1"/>
</dbReference>
<name>A0A3L7K546_9BACI</name>
<dbReference type="InterPro" id="IPR010982">
    <property type="entry name" value="Lambda_DNA-bd_dom_sf"/>
</dbReference>
<gene>
    <name evidence="5" type="ORF">D9X91_04400</name>
</gene>
<dbReference type="AlphaFoldDB" id="A0A3L7K546"/>
<dbReference type="CDD" id="cd06286">
    <property type="entry name" value="PBP1_CcpB-like"/>
    <property type="match status" value="1"/>
</dbReference>
<dbReference type="SUPFAM" id="SSF47413">
    <property type="entry name" value="lambda repressor-like DNA-binding domains"/>
    <property type="match status" value="1"/>
</dbReference>
<dbReference type="SUPFAM" id="SSF53822">
    <property type="entry name" value="Periplasmic binding protein-like I"/>
    <property type="match status" value="1"/>
</dbReference>
<dbReference type="Pfam" id="PF00356">
    <property type="entry name" value="LacI"/>
    <property type="match status" value="1"/>
</dbReference>
<dbReference type="InterPro" id="IPR000843">
    <property type="entry name" value="HTH_LacI"/>
</dbReference>
<evidence type="ECO:0000256" key="3">
    <source>
        <dbReference type="ARBA" id="ARBA00023163"/>
    </source>
</evidence>
<keyword evidence="1" id="KW-0805">Transcription regulation</keyword>
<dbReference type="SMART" id="SM00354">
    <property type="entry name" value="HTH_LACI"/>
    <property type="match status" value="1"/>
</dbReference>
<evidence type="ECO:0000313" key="5">
    <source>
        <dbReference type="EMBL" id="RLQ97399.1"/>
    </source>
</evidence>
<keyword evidence="2 5" id="KW-0238">DNA-binding</keyword>
<accession>A0A3L7K546</accession>
<dbReference type="EMBL" id="RCVZ01000002">
    <property type="protein sequence ID" value="RLQ97399.1"/>
    <property type="molecule type" value="Genomic_DNA"/>
</dbReference>
<dbReference type="PROSITE" id="PS50932">
    <property type="entry name" value="HTH_LACI_2"/>
    <property type="match status" value="1"/>
</dbReference>